<dbReference type="PANTHER" id="PTHR11319:SF35">
    <property type="entry name" value="OUTER MEMBRANE PROTEIN PMPC-RELATED"/>
    <property type="match status" value="1"/>
</dbReference>
<feature type="signal peptide" evidence="1">
    <location>
        <begin position="1"/>
        <end position="20"/>
    </location>
</feature>
<dbReference type="NCBIfam" id="TIGR04183">
    <property type="entry name" value="Por_Secre_tail"/>
    <property type="match status" value="1"/>
</dbReference>
<dbReference type="InterPro" id="IPR006626">
    <property type="entry name" value="PbH1"/>
</dbReference>
<keyword evidence="5" id="KW-1185">Reference proteome</keyword>
<reference evidence="4 5" key="1">
    <citation type="submission" date="2018-03" db="EMBL/GenBank/DDBJ databases">
        <title>Genomic Encyclopedia of Type Strains, Phase III (KMG-III): the genomes of soil and plant-associated and newly described type strains.</title>
        <authorList>
            <person name="Whitman W."/>
        </authorList>
    </citation>
    <scope>NUCLEOTIDE SEQUENCE [LARGE SCALE GENOMIC DNA]</scope>
    <source>
        <strain evidence="4 5">CGMCC 1.12700</strain>
    </source>
</reference>
<feature type="domain" description="Right handed beta helix" evidence="2">
    <location>
        <begin position="1557"/>
        <end position="1713"/>
    </location>
</feature>
<dbReference type="Gene3D" id="2.160.20.10">
    <property type="entry name" value="Single-stranded right-handed beta-helix, Pectin lyase-like"/>
    <property type="match status" value="5"/>
</dbReference>
<feature type="domain" description="Right handed beta helix" evidence="2">
    <location>
        <begin position="396"/>
        <end position="528"/>
    </location>
</feature>
<comment type="caution">
    <text evidence="4">The sequence shown here is derived from an EMBL/GenBank/DDBJ whole genome shotgun (WGS) entry which is preliminary data.</text>
</comment>
<evidence type="ECO:0000313" key="4">
    <source>
        <dbReference type="EMBL" id="PSK91592.1"/>
    </source>
</evidence>
<sequence length="2139" mass="219335">MRKIYLVIAWLLWTPVISNATVRYVDNTASGANNGSSWTDAYKYLSSALAVANAAATSDTLYIAQGTYYPTGLQTGTNRDSTFLITRGGIKIYGGYPTGGGTRNIAANPTMLSGNINAANNNADNSYHVMVIAGIAATADSVVVDGITVTAGYANGSGSFTYGTTVINKNAGAGVNVASNNGNTKMAFRNATFSGNTASERGGGMYNLSSSPTIVNSTFSNNFASSYGYGGGICNSNSSPALKNCMFSKNTASSAGGGMSNFVNSSPSLTNCTFSENTGGTDGGGMENNNGSSPTLTDCTFSGNITGYYGGGMTNFGSSSPILTGCTFSGNKSDDNAGGMYNYSSSPTLTNCTFSGNTASTYCGGMDNYASSPTLTNCIFSGNTAGTSSGGMDNYSSSPTLKNCTFSGNTAGTYGGGMSNYASSPTLTNCTFSGNTGTLHGGGMHNENNSSPIISNCAFSGNAAGFNGGGMYNLSNCSPTLINCTFAGNRANAGGGAINNYDGTANPTITNTIIYGNTSGILNFGGTPVITYSLVQGIAAGPGNINGSTNPLFINPQPASAAPTTAGNYLLQASSPAVNAGNNDSVGYTPLIDLAGNPRIMGCTVDMGAYEYQTANSGTVFRTVYVDSANGSDAYSGGTWATAFKTLSYALNKAQLCNLTDSILVAKGTYYPTGTQTGANRDATFLIKRGGIKIYGGYPTGGGARNIAANPTILSGDINTAGNNTDNSFHVMVIAGLAATADSVVVDGISVTAGNANGSSIVTYGTTVVNQNTGAGIHAASNSGNTKITFRNCILSGNIAADQGGAMYNSFSAPTMANCTFSGNAAYYGAAMINSSSSSTLKNCIFSGNAANVGGAIYTYGSAPAITNCTFSGNTASGSLSGAMFNNLSSPTISNTIIFGNSSGISNVNSTPVITYSLVQGYNYSSNMANVHNLPDTTDPLFVSAQPASVAPTTAGDYRILPCSPAMNVGNNSAVPAGITTDLDGNPRIFGATVDMGAYEIQTNIVIVNPVIYVDSAAGNDTNTGTSWGAAFKTLSYALKVANTACFANLDSILIAQGTYYPTGIQTGTNRDSTFLILRGGLKIYGGYPTGGGTRNIAANPTILSGDINTANNNSDNSYHVIVIAGLAATADSVVVDGITVTAGNANGSGNFTYGAIVIDQSGGAGMHVTSNNGNTRMAFRNCTISDNTAYLGSGAMYISGSAPTVANCTFSGNTAYAGGAMHNASSPSTIMNCTFSGNTGYDGGAMYNSYSPVTLTNCTFSGNAAVSGNGGGIYNNYANPAIYNTIIFGNSSGIYNNGSTPVISYSLVQGTTTSTGNNINGNTDPMFVNPQPVSAAPTTAGDYRLQPCSQVINKGNNSAIPNGVTIDLDGNARRYNNGTVDMGAYEYQGIAAATTVAIYVDSANGNDANNGATWSTAFKTLSYALKAAQLCDFTDSILVTKGTYYPTGTQTGTKRDSTFLISRGGLKIYGGYPTGGGVRNIVTNPTIISGDINAAGNNADNSFHVMVIAGLAAEADSVVVDGITVTAGNANGSFYSIYGTTFITQNRGAGMDIASNNSNTRMAFRNCSFSGNTAWDYGGAMYSTGSAPGITNCTFSGNSVANHGGAMYNTGSAPTLINCTFSGNTAGNGGAMYNTSSALTMTSCTFSGNNAGSGGGMSNYTTNATIANTIIYGNSSGIYNYNSTPVISYSLVQGINTGMGNINGNTDPLFVNPQPASAAPATTGDYRLLPCSPAINAGRNDSIPVGITMDIAGNARIQLGTVDIGAYEATDNSADTSASLAGATIATTKTQSGTQFYAQDCSSLIATLTSINPAPASGSITAKVYVDATALTYNSQRYVRRHYDITPANTTVANTGTATITLYFTQADFDDYNTNRGTLPALPANPTDAAAGNFRVTQQHGSSSTGAPGSFTGWDGVGPANVLIAPTLAWNAVRSRWETTFPVTGFSGFFASTNTTTPLPLTLIAFTGKLLNNMVLLNWQTANEQNTHHFEVEKSTDGNRFTAFSSVNAMGSGGNKYYSIDRQPQTGDNFYRLKMVDKDGVFTHSQIVKVRMADAANAITMSVYPNPANQELFVNCTGSDEAATIGIYSIDGRLLQSKAIIRAGLYSFDIAALAEGTYVLIYQTSSTKLTRHFSKVSP</sequence>
<accession>A0A2P8D2Z1</accession>
<dbReference type="NCBIfam" id="NF041518">
    <property type="entry name" value="choice_anch_Q"/>
    <property type="match status" value="4"/>
</dbReference>
<feature type="domain" description="Right handed beta helix" evidence="2">
    <location>
        <begin position="776"/>
        <end position="919"/>
    </location>
</feature>
<dbReference type="EMBL" id="PYGD01000005">
    <property type="protein sequence ID" value="PSK91592.1"/>
    <property type="molecule type" value="Genomic_DNA"/>
</dbReference>
<dbReference type="Proteomes" id="UP000240572">
    <property type="component" value="Unassembled WGS sequence"/>
</dbReference>
<dbReference type="Pfam" id="PF13229">
    <property type="entry name" value="Beta_helix"/>
    <property type="match status" value="5"/>
</dbReference>
<dbReference type="Pfam" id="PF18962">
    <property type="entry name" value="Por_Secre_tail"/>
    <property type="match status" value="1"/>
</dbReference>
<feature type="chain" id="PRO_5015156508" evidence="1">
    <location>
        <begin position="21"/>
        <end position="2139"/>
    </location>
</feature>
<dbReference type="RefSeq" id="WP_106523488.1">
    <property type="nucleotide sequence ID" value="NZ_PYGD01000005.1"/>
</dbReference>
<feature type="domain" description="Secretion system C-terminal sorting" evidence="3">
    <location>
        <begin position="2064"/>
        <end position="2131"/>
    </location>
</feature>
<keyword evidence="1" id="KW-0732">Signal</keyword>
<protein>
    <submittedName>
        <fullName evidence="4">Putative secreted protein (Por secretion system target)</fullName>
    </submittedName>
</protein>
<dbReference type="InterPro" id="IPR039448">
    <property type="entry name" value="Beta_helix"/>
</dbReference>
<feature type="domain" description="Right handed beta helix" evidence="2">
    <location>
        <begin position="1147"/>
        <end position="1301"/>
    </location>
</feature>
<name>A0A2P8D2Z1_9BACT</name>
<evidence type="ECO:0000259" key="2">
    <source>
        <dbReference type="Pfam" id="PF13229"/>
    </source>
</evidence>
<dbReference type="InterPro" id="IPR011050">
    <property type="entry name" value="Pectin_lyase_fold/virulence"/>
</dbReference>
<evidence type="ECO:0000256" key="1">
    <source>
        <dbReference type="SAM" id="SignalP"/>
    </source>
</evidence>
<dbReference type="SUPFAM" id="SSF51126">
    <property type="entry name" value="Pectin lyase-like"/>
    <property type="match status" value="5"/>
</dbReference>
<dbReference type="OrthoDB" id="8901262at2"/>
<dbReference type="InterPro" id="IPR022441">
    <property type="entry name" value="Para_beta_helix_rpt-2"/>
</dbReference>
<dbReference type="InterPro" id="IPR026444">
    <property type="entry name" value="Secre_tail"/>
</dbReference>
<feature type="domain" description="Right handed beta helix" evidence="2">
    <location>
        <begin position="283"/>
        <end position="387"/>
    </location>
</feature>
<organism evidence="4 5">
    <name type="scientific">Taibaiella chishuiensis</name>
    <dbReference type="NCBI Taxonomy" id="1434707"/>
    <lineage>
        <taxon>Bacteria</taxon>
        <taxon>Pseudomonadati</taxon>
        <taxon>Bacteroidota</taxon>
        <taxon>Chitinophagia</taxon>
        <taxon>Chitinophagales</taxon>
        <taxon>Chitinophagaceae</taxon>
        <taxon>Taibaiella</taxon>
    </lineage>
</organism>
<evidence type="ECO:0000313" key="5">
    <source>
        <dbReference type="Proteomes" id="UP000240572"/>
    </source>
</evidence>
<dbReference type="SMART" id="SM00710">
    <property type="entry name" value="PbH1"/>
    <property type="match status" value="22"/>
</dbReference>
<proteinExistence type="predicted"/>
<gene>
    <name evidence="4" type="ORF">B0I18_105177</name>
</gene>
<dbReference type="InterPro" id="IPR012334">
    <property type="entry name" value="Pectin_lyas_fold"/>
</dbReference>
<evidence type="ECO:0000259" key="3">
    <source>
        <dbReference type="Pfam" id="PF18962"/>
    </source>
</evidence>
<dbReference type="NCBIfam" id="TIGR03804">
    <property type="entry name" value="para_beta_helix"/>
    <property type="match status" value="1"/>
</dbReference>
<dbReference type="PANTHER" id="PTHR11319">
    <property type="entry name" value="G PROTEIN-COUPLED RECEPTOR-RELATED"/>
    <property type="match status" value="1"/>
</dbReference>
<dbReference type="InterPro" id="IPR059226">
    <property type="entry name" value="Choice_anch_Q_dom"/>
</dbReference>